<protein>
    <recommendedName>
        <fullName evidence="3">C2H2-type domain-containing protein</fullName>
    </recommendedName>
</protein>
<sequence length="397" mass="46310">MGTGSLSFPYLLGQRSKMNNYTGQYGYMFPMQPNYAWGPNQAHTPVQEPQYTYGYDSNNHQPPPYTDYMGPQAQDYESPVNDFNGQYGCSTNSTPTQPGYSAQWGGSQFQTPSHDSSYWYHSREPPTNSQPRYQPPPSTPILEQNRKPKLRIYCKYCDVAFTDENTYSIHLDTERHIRNFKRSFNTTEDRRGKGKSRSDYRRNNNKNRKPNFYCEDCKRSFQRKEQYRDHITAEGHMKKSDRNKNESDEGESKKAPRRTDYCDVCEQTFQNGRHFYAHLKWKKHKRLCRVARLLRAQLKKTPEEVANDPLGSFTLYMNKGKSLILENSKFLFFKEQTITVFIECRACSLLKTNLRSNLTISHILVQSVSITVNVTLVYTVLNSVTQPYCRISPFDVC</sequence>
<keyword evidence="1" id="KW-0479">Metal-binding</keyword>
<accession>A0AA85GJB0</accession>
<evidence type="ECO:0000259" key="3">
    <source>
        <dbReference type="PROSITE" id="PS50157"/>
    </source>
</evidence>
<feature type="domain" description="C2H2-type" evidence="3">
    <location>
        <begin position="212"/>
        <end position="241"/>
    </location>
</feature>
<dbReference type="Proteomes" id="UP000050792">
    <property type="component" value="Unassembled WGS sequence"/>
</dbReference>
<dbReference type="InterPro" id="IPR003604">
    <property type="entry name" value="Matrin/U1-like-C_Znf_C2H2"/>
</dbReference>
<name>A0AA85GJB0_9TREM</name>
<evidence type="ECO:0000256" key="1">
    <source>
        <dbReference type="PROSITE-ProRule" id="PRU00042"/>
    </source>
</evidence>
<dbReference type="SMART" id="SM00451">
    <property type="entry name" value="ZnF_U1"/>
    <property type="match status" value="3"/>
</dbReference>
<feature type="region of interest" description="Disordered" evidence="2">
    <location>
        <begin position="228"/>
        <end position="255"/>
    </location>
</feature>
<feature type="compositionally biased region" description="Polar residues" evidence="2">
    <location>
        <begin position="81"/>
        <end position="116"/>
    </location>
</feature>
<proteinExistence type="predicted"/>
<evidence type="ECO:0000313" key="5">
    <source>
        <dbReference type="WBParaSite" id="SRDH1_97650.2"/>
    </source>
</evidence>
<keyword evidence="4" id="KW-1185">Reference proteome</keyword>
<dbReference type="WBParaSite" id="SRDH1_97650.2">
    <property type="protein sequence ID" value="SRDH1_97650.2"/>
    <property type="gene ID" value="SRDH1_97650"/>
</dbReference>
<feature type="compositionally biased region" description="Basic and acidic residues" evidence="2">
    <location>
        <begin position="187"/>
        <end position="202"/>
    </location>
</feature>
<dbReference type="PROSITE" id="PS00028">
    <property type="entry name" value="ZINC_FINGER_C2H2_1"/>
    <property type="match status" value="3"/>
</dbReference>
<dbReference type="SUPFAM" id="SSF57667">
    <property type="entry name" value="beta-beta-alpha zinc fingers"/>
    <property type="match status" value="3"/>
</dbReference>
<dbReference type="SMART" id="SM00355">
    <property type="entry name" value="ZnF_C2H2"/>
    <property type="match status" value="3"/>
</dbReference>
<dbReference type="PROSITE" id="PS50157">
    <property type="entry name" value="ZINC_FINGER_C2H2_2"/>
    <property type="match status" value="1"/>
</dbReference>
<dbReference type="GO" id="GO:0008270">
    <property type="term" value="F:zinc ion binding"/>
    <property type="evidence" value="ECO:0007669"/>
    <property type="project" value="UniProtKB-KW"/>
</dbReference>
<feature type="region of interest" description="Disordered" evidence="2">
    <location>
        <begin position="70"/>
        <end position="144"/>
    </location>
</feature>
<feature type="region of interest" description="Disordered" evidence="2">
    <location>
        <begin position="186"/>
        <end position="207"/>
    </location>
</feature>
<dbReference type="InterPro" id="IPR036236">
    <property type="entry name" value="Znf_C2H2_sf"/>
</dbReference>
<dbReference type="Pfam" id="PF12874">
    <property type="entry name" value="zf-met"/>
    <property type="match status" value="2"/>
</dbReference>
<dbReference type="GO" id="GO:0003676">
    <property type="term" value="F:nucleic acid binding"/>
    <property type="evidence" value="ECO:0007669"/>
    <property type="project" value="InterPro"/>
</dbReference>
<dbReference type="InterPro" id="IPR013087">
    <property type="entry name" value="Znf_C2H2_type"/>
</dbReference>
<evidence type="ECO:0000256" key="2">
    <source>
        <dbReference type="SAM" id="MobiDB-lite"/>
    </source>
</evidence>
<dbReference type="AlphaFoldDB" id="A0AA85GJB0"/>
<organism evidence="4 5">
    <name type="scientific">Schistosoma rodhaini</name>
    <dbReference type="NCBI Taxonomy" id="6188"/>
    <lineage>
        <taxon>Eukaryota</taxon>
        <taxon>Metazoa</taxon>
        <taxon>Spiralia</taxon>
        <taxon>Lophotrochozoa</taxon>
        <taxon>Platyhelminthes</taxon>
        <taxon>Trematoda</taxon>
        <taxon>Digenea</taxon>
        <taxon>Strigeidida</taxon>
        <taxon>Schistosomatoidea</taxon>
        <taxon>Schistosomatidae</taxon>
        <taxon>Schistosoma</taxon>
    </lineage>
</organism>
<reference evidence="5" key="2">
    <citation type="submission" date="2023-11" db="UniProtKB">
        <authorList>
            <consortium name="WormBaseParasite"/>
        </authorList>
    </citation>
    <scope>IDENTIFICATION</scope>
</reference>
<keyword evidence="1" id="KW-0863">Zinc-finger</keyword>
<evidence type="ECO:0000313" key="4">
    <source>
        <dbReference type="Proteomes" id="UP000050792"/>
    </source>
</evidence>
<keyword evidence="1" id="KW-0862">Zinc</keyword>
<reference evidence="4" key="1">
    <citation type="submission" date="2022-06" db="EMBL/GenBank/DDBJ databases">
        <authorList>
            <person name="Berger JAMES D."/>
            <person name="Berger JAMES D."/>
        </authorList>
    </citation>
    <scope>NUCLEOTIDE SEQUENCE [LARGE SCALE GENOMIC DNA]</scope>
</reference>